<keyword evidence="5" id="KW-1185">Reference proteome</keyword>
<dbReference type="NCBIfam" id="NF041528">
    <property type="entry name" value="strep_LAETG"/>
    <property type="match status" value="1"/>
</dbReference>
<evidence type="ECO:0000256" key="1">
    <source>
        <dbReference type="SAM" id="MobiDB-lite"/>
    </source>
</evidence>
<evidence type="ECO:0000313" key="4">
    <source>
        <dbReference type="EMBL" id="OIV38734.1"/>
    </source>
</evidence>
<keyword evidence="2" id="KW-0812">Transmembrane</keyword>
<dbReference type="NCBIfam" id="TIGR01167">
    <property type="entry name" value="LPXTG_anchor"/>
    <property type="match status" value="1"/>
</dbReference>
<evidence type="ECO:0008006" key="6">
    <source>
        <dbReference type="Google" id="ProtNLM"/>
    </source>
</evidence>
<accession>A0A1J7BJB9</accession>
<reference evidence="4 5" key="1">
    <citation type="submission" date="2016-10" db="EMBL/GenBank/DDBJ databases">
        <title>Genome sequence of Streptomyces gilvigriseus MUSC 26.</title>
        <authorList>
            <person name="Lee L.-H."/>
            <person name="Ser H.-L."/>
        </authorList>
    </citation>
    <scope>NUCLEOTIDE SEQUENCE [LARGE SCALE GENOMIC DNA]</scope>
    <source>
        <strain evidence="4 5">MUSC 26</strain>
    </source>
</reference>
<organism evidence="4 5">
    <name type="scientific">Mangrovactinospora gilvigrisea</name>
    <dbReference type="NCBI Taxonomy" id="1428644"/>
    <lineage>
        <taxon>Bacteria</taxon>
        <taxon>Bacillati</taxon>
        <taxon>Actinomycetota</taxon>
        <taxon>Actinomycetes</taxon>
        <taxon>Kitasatosporales</taxon>
        <taxon>Streptomycetaceae</taxon>
        <taxon>Mangrovactinospora</taxon>
    </lineage>
</organism>
<gene>
    <name evidence="4" type="ORF">BIV57_04085</name>
</gene>
<feature type="chain" id="PRO_5009643353" description="Gram-positive cocci surface proteins LPxTG domain-containing protein" evidence="3">
    <location>
        <begin position="32"/>
        <end position="269"/>
    </location>
</feature>
<dbReference type="RefSeq" id="WP_071655270.1">
    <property type="nucleotide sequence ID" value="NZ_MLCF01000013.1"/>
</dbReference>
<keyword evidence="3" id="KW-0732">Signal</keyword>
<comment type="caution">
    <text evidence="4">The sequence shown here is derived from an EMBL/GenBank/DDBJ whole genome shotgun (WGS) entry which is preliminary data.</text>
</comment>
<feature type="signal peptide" evidence="3">
    <location>
        <begin position="1"/>
        <end position="31"/>
    </location>
</feature>
<evidence type="ECO:0000256" key="2">
    <source>
        <dbReference type="SAM" id="Phobius"/>
    </source>
</evidence>
<evidence type="ECO:0000256" key="3">
    <source>
        <dbReference type="SAM" id="SignalP"/>
    </source>
</evidence>
<dbReference type="EMBL" id="MLCF01000013">
    <property type="protein sequence ID" value="OIV38734.1"/>
    <property type="molecule type" value="Genomic_DNA"/>
</dbReference>
<keyword evidence="2" id="KW-0472">Membrane</keyword>
<sequence length="269" mass="27028">MNARLKKFTAVAAVAGGLGLAQLAGAGSAFADGGEGVDLTAQLPWIVTVDGNTGAVQHGFQINYGNNGYGNGSTAHNVTMTVTGKRNISFGKPNAKEAPGWTVKSYSAHKVVLGMAQLAPTSKMGEVALQTWFSGKSQDVSVSIASDDTDVYPDNNTKSGKYTYDISGPTTKPTPSSKPTTKPTGKPTSKPSSQPTAVPSSKPTTKPEPTGSSSASAAPAPSSNGGNGTGLAETGASSQTPMIAGGAAALVVVGGGLAWFAARRRKAAN</sequence>
<dbReference type="STRING" id="1428644.BIV57_04085"/>
<feature type="region of interest" description="Disordered" evidence="1">
    <location>
        <begin position="146"/>
        <end position="238"/>
    </location>
</feature>
<proteinExistence type="predicted"/>
<name>A0A1J7BJB9_9ACTN</name>
<feature type="compositionally biased region" description="Low complexity" evidence="1">
    <location>
        <begin position="167"/>
        <end position="224"/>
    </location>
</feature>
<feature type="transmembrane region" description="Helical" evidence="2">
    <location>
        <begin position="242"/>
        <end position="262"/>
    </location>
</feature>
<dbReference type="AlphaFoldDB" id="A0A1J7BJB9"/>
<protein>
    <recommendedName>
        <fullName evidence="6">Gram-positive cocci surface proteins LPxTG domain-containing protein</fullName>
    </recommendedName>
</protein>
<keyword evidence="2" id="KW-1133">Transmembrane helix</keyword>
<evidence type="ECO:0000313" key="5">
    <source>
        <dbReference type="Proteomes" id="UP000243342"/>
    </source>
</evidence>
<dbReference type="Proteomes" id="UP000243342">
    <property type="component" value="Unassembled WGS sequence"/>
</dbReference>